<dbReference type="InParanoid" id="A0A2I4C4V5"/>
<evidence type="ECO:0000259" key="2">
    <source>
        <dbReference type="PROSITE" id="PS50024"/>
    </source>
</evidence>
<evidence type="ECO:0000256" key="1">
    <source>
        <dbReference type="SAM" id="MobiDB-lite"/>
    </source>
</evidence>
<proteinExistence type="predicted"/>
<dbReference type="InterPro" id="IPR000082">
    <property type="entry name" value="SEA_dom"/>
</dbReference>
<keyword evidence="4" id="KW-0067">ATP-binding</keyword>
<feature type="compositionally biased region" description="Low complexity" evidence="1">
    <location>
        <begin position="78"/>
        <end position="100"/>
    </location>
</feature>
<accession>A0A2I4C4V5</accession>
<feature type="region of interest" description="Disordered" evidence="1">
    <location>
        <begin position="129"/>
        <end position="153"/>
    </location>
</feature>
<dbReference type="OrthoDB" id="8965174at2759"/>
<gene>
    <name evidence="4" type="primary">LOC106525348</name>
</gene>
<dbReference type="SUPFAM" id="SSF82671">
    <property type="entry name" value="SEA domain"/>
    <property type="match status" value="1"/>
</dbReference>
<dbReference type="KEGG" id="alim:106525348"/>
<dbReference type="RefSeq" id="XP_013875004.1">
    <property type="nucleotide sequence ID" value="XM_014019550.1"/>
</dbReference>
<dbReference type="Proteomes" id="UP000192220">
    <property type="component" value="Unplaced"/>
</dbReference>
<keyword evidence="3" id="KW-1185">Reference proteome</keyword>
<evidence type="ECO:0000313" key="3">
    <source>
        <dbReference type="Proteomes" id="UP000192220"/>
    </source>
</evidence>
<sequence>MGCYVLAFSQVILRLNGTEANVTIAFNQTTPAVQIPAAAEVQQTLVDAVTNTNATYNVTFQPNIIKVEVASVTTEAPTSNATVSGNTTTTTTPNSAANSTLGVTAMTPESATTNAANVTTNAISQATNASTTASSATNTATNASPTSSSATNTATNASITASSATNVVPTAVTTKPGATATTTTTTTTTAEAITIRQLRFRSAGETYSTDLGSPSSTAFINRAALIKSELEPYYRRPFTTFRSLNVISFSNGSIINIMNLQFVTKVAPNVTEIGKVLVEAAQNAT</sequence>
<dbReference type="PROSITE" id="PS50024">
    <property type="entry name" value="SEA"/>
    <property type="match status" value="1"/>
</dbReference>
<dbReference type="GeneID" id="106525348"/>
<keyword evidence="4" id="KW-0347">Helicase</keyword>
<feature type="domain" description="SEA" evidence="2">
    <location>
        <begin position="192"/>
        <end position="285"/>
    </location>
</feature>
<reference evidence="4" key="1">
    <citation type="submission" date="2025-08" db="UniProtKB">
        <authorList>
            <consortium name="RefSeq"/>
        </authorList>
    </citation>
    <scope>IDENTIFICATION</scope>
</reference>
<feature type="non-terminal residue" evidence="4">
    <location>
        <position position="285"/>
    </location>
</feature>
<dbReference type="AlphaFoldDB" id="A0A2I4C4V5"/>
<evidence type="ECO:0000313" key="4">
    <source>
        <dbReference type="RefSeq" id="XP_013875004.1"/>
    </source>
</evidence>
<keyword evidence="4" id="KW-0547">Nucleotide-binding</keyword>
<dbReference type="Pfam" id="PF01390">
    <property type="entry name" value="SEA"/>
    <property type="match status" value="1"/>
</dbReference>
<dbReference type="STRING" id="52670.A0A2I4C4V5"/>
<protein>
    <submittedName>
        <fullName evidence="4">Y' element ATP-dependent helicase YJL225C</fullName>
    </submittedName>
</protein>
<dbReference type="InterPro" id="IPR036364">
    <property type="entry name" value="SEA_dom_sf"/>
</dbReference>
<feature type="region of interest" description="Disordered" evidence="1">
    <location>
        <begin position="75"/>
        <end position="100"/>
    </location>
</feature>
<organism evidence="3 4">
    <name type="scientific">Austrofundulus limnaeus</name>
    <name type="common">Annual killifish</name>
    <dbReference type="NCBI Taxonomy" id="52670"/>
    <lineage>
        <taxon>Eukaryota</taxon>
        <taxon>Metazoa</taxon>
        <taxon>Chordata</taxon>
        <taxon>Craniata</taxon>
        <taxon>Vertebrata</taxon>
        <taxon>Euteleostomi</taxon>
        <taxon>Actinopterygii</taxon>
        <taxon>Neopterygii</taxon>
        <taxon>Teleostei</taxon>
        <taxon>Neoteleostei</taxon>
        <taxon>Acanthomorphata</taxon>
        <taxon>Ovalentaria</taxon>
        <taxon>Atherinomorphae</taxon>
        <taxon>Cyprinodontiformes</taxon>
        <taxon>Rivulidae</taxon>
        <taxon>Austrofundulus</taxon>
    </lineage>
</organism>
<name>A0A2I4C4V5_AUSLI</name>
<keyword evidence="4" id="KW-0378">Hydrolase</keyword>